<dbReference type="PANTHER" id="PTHR42905">
    <property type="entry name" value="PHOSPHOENOLPYRUVATE CARBOXYLASE"/>
    <property type="match status" value="1"/>
</dbReference>
<sequence length="266" mass="27372">MTANTSPASLSVADRARRLRELHAAPEILRVVNVWDVISAKAVLGLPETKALATAGHSIAATFGYPDGEIPFEITLDMVGRIVAAAGDVPVSADLDNGYDNPGETARRAIGVGIVGANVEDRLVPVSEAADRVAAIVAAGEAEGVPFALNARTDAFVRGGDKPVADKVADAIERGRAYLDAGADIIFVPGVLDADVTRQLVEGIGERKVSVIGLPGALTAAEYEALGVGRISYGPTTQRVALTALQDVAASLYADGAIPPSTRALN</sequence>
<dbReference type="CDD" id="cd00377">
    <property type="entry name" value="ICL_PEPM"/>
    <property type="match status" value="1"/>
</dbReference>
<gene>
    <name evidence="1" type="ORF">HF995_04770</name>
</gene>
<dbReference type="SUPFAM" id="SSF51621">
    <property type="entry name" value="Phosphoenolpyruvate/pyruvate domain"/>
    <property type="match status" value="1"/>
</dbReference>
<keyword evidence="2" id="KW-1185">Reference proteome</keyword>
<protein>
    <submittedName>
        <fullName evidence="1">Isocitrate lyase/phosphoenolpyruvate mutase family protein</fullName>
    </submittedName>
</protein>
<dbReference type="InterPro" id="IPR015813">
    <property type="entry name" value="Pyrv/PenolPyrv_kinase-like_dom"/>
</dbReference>
<accession>A0A9X5FAS7</accession>
<dbReference type="InterPro" id="IPR039556">
    <property type="entry name" value="ICL/PEPM"/>
</dbReference>
<dbReference type="Proteomes" id="UP000774283">
    <property type="component" value="Unassembled WGS sequence"/>
</dbReference>
<proteinExistence type="predicted"/>
<dbReference type="InterPro" id="IPR040442">
    <property type="entry name" value="Pyrv_kinase-like_dom_sf"/>
</dbReference>
<dbReference type="AlphaFoldDB" id="A0A9X5FAS7"/>
<dbReference type="EMBL" id="JAAXOW010000001">
    <property type="protein sequence ID" value="NKX92593.1"/>
    <property type="molecule type" value="Genomic_DNA"/>
</dbReference>
<dbReference type="RefSeq" id="WP_168446612.1">
    <property type="nucleotide sequence ID" value="NZ_JAAXOW010000001.1"/>
</dbReference>
<reference evidence="1 2" key="1">
    <citation type="submission" date="2020-04" db="EMBL/GenBank/DDBJ databases">
        <title>MicrobeNet Type strains.</title>
        <authorList>
            <person name="Nicholson A.C."/>
        </authorList>
    </citation>
    <scope>NUCLEOTIDE SEQUENCE [LARGE SCALE GENOMIC DNA]</scope>
    <source>
        <strain evidence="1 2">ATCC BAA-789</strain>
    </source>
</reference>
<name>A0A9X5FAS7_9MICO</name>
<evidence type="ECO:0000313" key="2">
    <source>
        <dbReference type="Proteomes" id="UP000774283"/>
    </source>
</evidence>
<comment type="caution">
    <text evidence="1">The sequence shown here is derived from an EMBL/GenBank/DDBJ whole genome shotgun (WGS) entry which is preliminary data.</text>
</comment>
<dbReference type="PANTHER" id="PTHR42905:SF16">
    <property type="entry name" value="CARBOXYPHOSPHONOENOLPYRUVATE PHOSPHONOMUTASE-LIKE PROTEIN (AFU_ORTHOLOGUE AFUA_5G07230)"/>
    <property type="match status" value="1"/>
</dbReference>
<evidence type="ECO:0000313" key="1">
    <source>
        <dbReference type="EMBL" id="NKX92593.1"/>
    </source>
</evidence>
<dbReference type="Pfam" id="PF13714">
    <property type="entry name" value="PEP_mutase"/>
    <property type="match status" value="1"/>
</dbReference>
<keyword evidence="1" id="KW-0456">Lyase</keyword>
<dbReference type="Gene3D" id="3.20.20.60">
    <property type="entry name" value="Phosphoenolpyruvate-binding domains"/>
    <property type="match status" value="1"/>
</dbReference>
<organism evidence="1 2">
    <name type="scientific">Sanguibacter hominis ATCC BAA-789</name>
    <dbReference type="NCBI Taxonomy" id="1312740"/>
    <lineage>
        <taxon>Bacteria</taxon>
        <taxon>Bacillati</taxon>
        <taxon>Actinomycetota</taxon>
        <taxon>Actinomycetes</taxon>
        <taxon>Micrococcales</taxon>
        <taxon>Sanguibacteraceae</taxon>
        <taxon>Sanguibacter</taxon>
    </lineage>
</organism>
<dbReference type="GO" id="GO:0016829">
    <property type="term" value="F:lyase activity"/>
    <property type="evidence" value="ECO:0007669"/>
    <property type="project" value="UniProtKB-KW"/>
</dbReference>